<keyword evidence="6" id="KW-1185">Reference proteome</keyword>
<dbReference type="InterPro" id="IPR012910">
    <property type="entry name" value="Plug_dom"/>
</dbReference>
<comment type="subcellular location">
    <subcellularLocation>
        <location evidence="2">Cell outer membrane</location>
        <topology evidence="2">Multi-pass membrane protein</topology>
    </subcellularLocation>
</comment>
<organism evidence="5 6">
    <name type="scientific">Solitalea longa</name>
    <dbReference type="NCBI Taxonomy" id="2079460"/>
    <lineage>
        <taxon>Bacteria</taxon>
        <taxon>Pseudomonadati</taxon>
        <taxon>Bacteroidota</taxon>
        <taxon>Sphingobacteriia</taxon>
        <taxon>Sphingobacteriales</taxon>
        <taxon>Sphingobacteriaceae</taxon>
        <taxon>Solitalea</taxon>
    </lineage>
</organism>
<dbReference type="SUPFAM" id="SSF56935">
    <property type="entry name" value="Porins"/>
    <property type="match status" value="1"/>
</dbReference>
<reference evidence="5 6" key="1">
    <citation type="submission" date="2018-01" db="EMBL/GenBank/DDBJ databases">
        <authorList>
            <person name="Gaut B.S."/>
            <person name="Morton B.R."/>
            <person name="Clegg M.T."/>
            <person name="Duvall M.R."/>
        </authorList>
    </citation>
    <scope>NUCLEOTIDE SEQUENCE [LARGE SCALE GENOMIC DNA]</scope>
    <source>
        <strain evidence="5 6">HR-AV</strain>
    </source>
</reference>
<evidence type="ECO:0000313" key="6">
    <source>
        <dbReference type="Proteomes" id="UP000236893"/>
    </source>
</evidence>
<keyword evidence="1 3" id="KW-0732">Signal</keyword>
<dbReference type="Pfam" id="PF07715">
    <property type="entry name" value="Plug"/>
    <property type="match status" value="1"/>
</dbReference>
<dbReference type="GO" id="GO:0015344">
    <property type="term" value="F:siderophore uptake transmembrane transporter activity"/>
    <property type="evidence" value="ECO:0007669"/>
    <property type="project" value="TreeGrafter"/>
</dbReference>
<dbReference type="NCBIfam" id="TIGR04057">
    <property type="entry name" value="SusC_RagA_signa"/>
    <property type="match status" value="1"/>
</dbReference>
<feature type="chain" id="PRO_5015772315" evidence="3">
    <location>
        <begin position="39"/>
        <end position="1045"/>
    </location>
</feature>
<dbReference type="NCBIfam" id="TIGR04056">
    <property type="entry name" value="OMP_RagA_SusC"/>
    <property type="match status" value="1"/>
</dbReference>
<dbReference type="PANTHER" id="PTHR30069:SF29">
    <property type="entry name" value="HEMOGLOBIN AND HEMOGLOBIN-HAPTOGLOBIN-BINDING PROTEIN 1-RELATED"/>
    <property type="match status" value="1"/>
</dbReference>
<dbReference type="PANTHER" id="PTHR30069">
    <property type="entry name" value="TONB-DEPENDENT OUTER MEMBRANE RECEPTOR"/>
    <property type="match status" value="1"/>
</dbReference>
<dbReference type="GO" id="GO:0044718">
    <property type="term" value="P:siderophore transmembrane transport"/>
    <property type="evidence" value="ECO:0007669"/>
    <property type="project" value="TreeGrafter"/>
</dbReference>
<evidence type="ECO:0000313" key="5">
    <source>
        <dbReference type="EMBL" id="POY37367.1"/>
    </source>
</evidence>
<evidence type="ECO:0000256" key="3">
    <source>
        <dbReference type="SAM" id="SignalP"/>
    </source>
</evidence>
<dbReference type="PROSITE" id="PS52016">
    <property type="entry name" value="TONB_DEPENDENT_REC_3"/>
    <property type="match status" value="1"/>
</dbReference>
<dbReference type="EMBL" id="PQVF01000004">
    <property type="protein sequence ID" value="POY37367.1"/>
    <property type="molecule type" value="Genomic_DNA"/>
</dbReference>
<dbReference type="AlphaFoldDB" id="A0A2S5A502"/>
<dbReference type="Proteomes" id="UP000236893">
    <property type="component" value="Unassembled WGS sequence"/>
</dbReference>
<feature type="signal peptide" evidence="3">
    <location>
        <begin position="1"/>
        <end position="38"/>
    </location>
</feature>
<comment type="similarity">
    <text evidence="2">Belongs to the TonB-dependent receptor family.</text>
</comment>
<dbReference type="Gene3D" id="2.170.130.10">
    <property type="entry name" value="TonB-dependent receptor, plug domain"/>
    <property type="match status" value="1"/>
</dbReference>
<sequence length="1045" mass="115804">MKNCYEKVITKKYNPKACFRKKSFLALLLMASSINLMAQSEPQQAKEEKTAATATRKKIQINGTITDENNNPLIRVTVGELGTKNGTVTNEKGHFHLIVQDNAVVLITYLGMESQKLRMDGKTTFNIVMKESSTSIKEVVVTGIPFNRKAESFTGSYTKITAQELQSAGTQNIFQSLKNLEPSLNFIDNNATGSDPNKMPELQIRGASSFPDVNNEYATKPNQPLFIVDGFEMAIEKVADLPLPRIESVTILKDASAKALYGARAANGVIVIETVKPKGGALRISYNGTLGIEAPDFSSYNLTNSSEKLALERQLGAYNQKQPIEGLRFDSLYYANLKAVQNGVNTDWLAQPTQTGITNRHTINIEGGDEHWTTGFSLFSNGTQGAMKGSERNNLGGTLSIGYRQSKILFRNQLSLTKSNSTNSPYGDFSFYAQLNPYWRPYNDDGSVRKVLGLSPLYGQTVYNPMFNATLNGRSTSAYTDLTNNTQLEYAFTDHFKVVGRVGFTNTVNGSDEFIPGSNLKFIAFVGDNLYNRGSYDKTNGKSSSVNGDLNANYSNRWGRHLIFVNAAANIREDNSESYSYSATGFPNDKMDNIIFAKQYASSALKPTGSEATTRELGALGMINYSFDERYVADFSLRTSTSSQYGADNRWGMFWSAGAGWNVHKEKFFGDNQYINLLKLRGSMGNTGSQNFNAYQAMLLYNYFVDQSYQGMVGTYLNNLNNPGLKWQQRMDYNVGLDVDFMKRLSLRLDVYKGVTNNLLTDITTPPSLGFATYKANLGQLVNNGFEFRVNYKMFVNTANRQVLNVFVSGASNNNKITKISNSLQSLTNLQDTKSRTSNKPLVRFQEGQSLNSIWAVRSNGIDPATGKEIYVKLDGTLTDVWDPADKVVVGDNLPKMMGTAGANFAYKGLTIGVIGRYRVGGQTYNQTLVDKVENASLNNNVDARAYYDSWKQAGDNVLFRSIGTTQTTTLASSRFVQDLSELSISSVNLGYDFYSYSFVKKLKLSALRMGLNLNDVYQISTVKVERGTSYPFARNCSLTLNASF</sequence>
<keyword evidence="2" id="KW-0812">Transmembrane</keyword>
<dbReference type="SUPFAM" id="SSF49464">
    <property type="entry name" value="Carboxypeptidase regulatory domain-like"/>
    <property type="match status" value="1"/>
</dbReference>
<proteinExistence type="inferred from homology"/>
<gene>
    <name evidence="5" type="ORF">C3K47_06285</name>
</gene>
<protein>
    <submittedName>
        <fullName evidence="5">SusC/RagA family TonB-linked outer membrane protein</fullName>
    </submittedName>
</protein>
<dbReference type="OrthoDB" id="1094723at2"/>
<keyword evidence="2" id="KW-0813">Transport</keyword>
<dbReference type="Pfam" id="PF13715">
    <property type="entry name" value="CarbopepD_reg_2"/>
    <property type="match status" value="1"/>
</dbReference>
<evidence type="ECO:0000259" key="4">
    <source>
        <dbReference type="Pfam" id="PF07715"/>
    </source>
</evidence>
<accession>A0A2S5A502</accession>
<dbReference type="RefSeq" id="WP_103788275.1">
    <property type="nucleotide sequence ID" value="NZ_PQVF01000004.1"/>
</dbReference>
<dbReference type="InterPro" id="IPR008969">
    <property type="entry name" value="CarboxyPept-like_regulatory"/>
</dbReference>
<comment type="caution">
    <text evidence="5">The sequence shown here is derived from an EMBL/GenBank/DDBJ whole genome shotgun (WGS) entry which is preliminary data.</text>
</comment>
<keyword evidence="2" id="KW-0998">Cell outer membrane</keyword>
<dbReference type="InterPro" id="IPR023996">
    <property type="entry name" value="TonB-dep_OMP_SusC/RagA"/>
</dbReference>
<feature type="domain" description="TonB-dependent receptor plug" evidence="4">
    <location>
        <begin position="151"/>
        <end position="269"/>
    </location>
</feature>
<name>A0A2S5A502_9SPHI</name>
<dbReference type="InterPro" id="IPR037066">
    <property type="entry name" value="Plug_dom_sf"/>
</dbReference>
<keyword evidence="2" id="KW-0472">Membrane</keyword>
<evidence type="ECO:0000256" key="1">
    <source>
        <dbReference type="ARBA" id="ARBA00022729"/>
    </source>
</evidence>
<dbReference type="InterPro" id="IPR023997">
    <property type="entry name" value="TonB-dep_OMP_SusC/RagA_CS"/>
</dbReference>
<evidence type="ECO:0000256" key="2">
    <source>
        <dbReference type="PROSITE-ProRule" id="PRU01360"/>
    </source>
</evidence>
<dbReference type="InterPro" id="IPR039426">
    <property type="entry name" value="TonB-dep_rcpt-like"/>
</dbReference>
<dbReference type="GO" id="GO:0009279">
    <property type="term" value="C:cell outer membrane"/>
    <property type="evidence" value="ECO:0007669"/>
    <property type="project" value="UniProtKB-SubCell"/>
</dbReference>
<keyword evidence="2" id="KW-1134">Transmembrane beta strand</keyword>